<accession>A0ABY7TBU0</accession>
<sequence length="147" mass="17117">MNKISSVTLLMIATLLISCGPTKQDRINAYKERCVLQANKRIDEDFARVGFLSPLDSFKVLFECNCQCKAEKLVEHFSESEMKRIDRLPENQVRMIFDPVVNSCAIDFEKNIRQFLNREKEREEIYMDALNQKARSKSKPQASVQHK</sequence>
<protein>
    <recommendedName>
        <fullName evidence="3">Lipoprotein</fullName>
    </recommendedName>
</protein>
<dbReference type="PROSITE" id="PS51257">
    <property type="entry name" value="PROKAR_LIPOPROTEIN"/>
    <property type="match status" value="1"/>
</dbReference>
<proteinExistence type="predicted"/>
<dbReference type="Proteomes" id="UP001216139">
    <property type="component" value="Chromosome"/>
</dbReference>
<reference evidence="1 2" key="1">
    <citation type="submission" date="2023-02" db="EMBL/GenBank/DDBJ databases">
        <title>Genome sequence of Mucilaginibacter jinjuensis strain KACC 16571.</title>
        <authorList>
            <person name="Kim S."/>
            <person name="Heo J."/>
            <person name="Kwon S.-W."/>
        </authorList>
    </citation>
    <scope>NUCLEOTIDE SEQUENCE [LARGE SCALE GENOMIC DNA]</scope>
    <source>
        <strain evidence="1 2">KACC 16571</strain>
    </source>
</reference>
<keyword evidence="2" id="KW-1185">Reference proteome</keyword>
<evidence type="ECO:0008006" key="3">
    <source>
        <dbReference type="Google" id="ProtNLM"/>
    </source>
</evidence>
<name>A0ABY7TBU0_9SPHI</name>
<dbReference type="EMBL" id="CP117167">
    <property type="protein sequence ID" value="WCT13788.1"/>
    <property type="molecule type" value="Genomic_DNA"/>
</dbReference>
<dbReference type="RefSeq" id="WP_273632095.1">
    <property type="nucleotide sequence ID" value="NZ_CP117167.1"/>
</dbReference>
<organism evidence="1 2">
    <name type="scientific">Mucilaginibacter jinjuensis</name>
    <dbReference type="NCBI Taxonomy" id="1176721"/>
    <lineage>
        <taxon>Bacteria</taxon>
        <taxon>Pseudomonadati</taxon>
        <taxon>Bacteroidota</taxon>
        <taxon>Sphingobacteriia</taxon>
        <taxon>Sphingobacteriales</taxon>
        <taxon>Sphingobacteriaceae</taxon>
        <taxon>Mucilaginibacter</taxon>
    </lineage>
</organism>
<evidence type="ECO:0000313" key="2">
    <source>
        <dbReference type="Proteomes" id="UP001216139"/>
    </source>
</evidence>
<evidence type="ECO:0000313" key="1">
    <source>
        <dbReference type="EMBL" id="WCT13788.1"/>
    </source>
</evidence>
<gene>
    <name evidence="1" type="ORF">PQO05_07550</name>
</gene>